<reference evidence="2" key="2">
    <citation type="journal article" date="2015" name="Data Brief">
        <title>Shoot transcriptome of the giant reed, Arundo donax.</title>
        <authorList>
            <person name="Barrero R.A."/>
            <person name="Guerrero F.D."/>
            <person name="Moolhuijzen P."/>
            <person name="Goolsby J.A."/>
            <person name="Tidwell J."/>
            <person name="Bellgard S.E."/>
            <person name="Bellgard M.I."/>
        </authorList>
    </citation>
    <scope>NUCLEOTIDE SEQUENCE</scope>
    <source>
        <tissue evidence="2">Shoot tissue taken approximately 20 cm above the soil surface</tissue>
    </source>
</reference>
<proteinExistence type="predicted"/>
<dbReference type="EMBL" id="GBRH01193582">
    <property type="protein sequence ID" value="JAE04314.1"/>
    <property type="molecule type" value="Transcribed_RNA"/>
</dbReference>
<dbReference type="AlphaFoldDB" id="A0A0A9EZA9"/>
<feature type="compositionally biased region" description="Low complexity" evidence="1">
    <location>
        <begin position="23"/>
        <end position="38"/>
    </location>
</feature>
<organism evidence="2">
    <name type="scientific">Arundo donax</name>
    <name type="common">Giant reed</name>
    <name type="synonym">Donax arundinaceus</name>
    <dbReference type="NCBI Taxonomy" id="35708"/>
    <lineage>
        <taxon>Eukaryota</taxon>
        <taxon>Viridiplantae</taxon>
        <taxon>Streptophyta</taxon>
        <taxon>Embryophyta</taxon>
        <taxon>Tracheophyta</taxon>
        <taxon>Spermatophyta</taxon>
        <taxon>Magnoliopsida</taxon>
        <taxon>Liliopsida</taxon>
        <taxon>Poales</taxon>
        <taxon>Poaceae</taxon>
        <taxon>PACMAD clade</taxon>
        <taxon>Arundinoideae</taxon>
        <taxon>Arundineae</taxon>
        <taxon>Arundo</taxon>
    </lineage>
</organism>
<evidence type="ECO:0000313" key="2">
    <source>
        <dbReference type="EMBL" id="JAE04314.1"/>
    </source>
</evidence>
<protein>
    <submittedName>
        <fullName evidence="2">Uncharacterized protein</fullName>
    </submittedName>
</protein>
<sequence>MSPSSSAAGPSTSPSSSPPLHSPSPRQSQSSASRIYYC</sequence>
<feature type="compositionally biased region" description="Low complexity" evidence="1">
    <location>
        <begin position="1"/>
        <end position="15"/>
    </location>
</feature>
<feature type="region of interest" description="Disordered" evidence="1">
    <location>
        <begin position="1"/>
        <end position="38"/>
    </location>
</feature>
<reference evidence="2" key="1">
    <citation type="submission" date="2014-09" db="EMBL/GenBank/DDBJ databases">
        <authorList>
            <person name="Magalhaes I.L.F."/>
            <person name="Oliveira U."/>
            <person name="Santos F.R."/>
            <person name="Vidigal T.H.D.A."/>
            <person name="Brescovit A.D."/>
            <person name="Santos A.J."/>
        </authorList>
    </citation>
    <scope>NUCLEOTIDE SEQUENCE</scope>
    <source>
        <tissue evidence="2">Shoot tissue taken approximately 20 cm above the soil surface</tissue>
    </source>
</reference>
<evidence type="ECO:0000256" key="1">
    <source>
        <dbReference type="SAM" id="MobiDB-lite"/>
    </source>
</evidence>
<accession>A0A0A9EZA9</accession>
<name>A0A0A9EZA9_ARUDO</name>